<evidence type="ECO:0000313" key="5">
    <source>
        <dbReference type="EMBL" id="RSJ81237.1"/>
    </source>
</evidence>
<dbReference type="EMBL" id="RJPS01000001">
    <property type="protein sequence ID" value="RSJ92499.1"/>
    <property type="molecule type" value="Genomic_DNA"/>
</dbReference>
<evidence type="ECO:0000313" key="6">
    <source>
        <dbReference type="EMBL" id="RSJ92499.1"/>
    </source>
</evidence>
<sequence>MLIKIFSLYIQSLIYTTILVGLADGLWLLLQRLGRKDRTLAVGQSQIYDLLLITIMTIPILSFAIFGLLVVLKA</sequence>
<keyword evidence="1" id="KW-0472">Membrane</keyword>
<evidence type="ECO:0000313" key="11">
    <source>
        <dbReference type="Proteomes" id="UP000278843"/>
    </source>
</evidence>
<organism evidence="3 12">
    <name type="scientific">Streptococcus cristatus</name>
    <dbReference type="NCBI Taxonomy" id="45634"/>
    <lineage>
        <taxon>Bacteria</taxon>
        <taxon>Bacillati</taxon>
        <taxon>Bacillota</taxon>
        <taxon>Bacilli</taxon>
        <taxon>Lactobacillales</taxon>
        <taxon>Streptococcaceae</taxon>
        <taxon>Streptococcus</taxon>
    </lineage>
</organism>
<feature type="transmembrane region" description="Helical" evidence="1">
    <location>
        <begin position="12"/>
        <end position="30"/>
    </location>
</feature>
<protein>
    <submittedName>
        <fullName evidence="2">DUF4059 family protein</fullName>
    </submittedName>
</protein>
<dbReference type="EMBL" id="JAKUYZ010000011">
    <property type="protein sequence ID" value="MCY7222036.1"/>
    <property type="molecule type" value="Genomic_DNA"/>
</dbReference>
<evidence type="ECO:0000313" key="8">
    <source>
        <dbReference type="Proteomes" id="UP000270868"/>
    </source>
</evidence>
<dbReference type="Proteomes" id="UP001208029">
    <property type="component" value="Unassembled WGS sequence"/>
</dbReference>
<dbReference type="Proteomes" id="UP000272213">
    <property type="component" value="Unassembled WGS sequence"/>
</dbReference>
<keyword evidence="1" id="KW-1133">Transmembrane helix</keyword>
<reference evidence="2" key="3">
    <citation type="submission" date="2022-02" db="EMBL/GenBank/DDBJ databases">
        <authorList>
            <person name="Christensen J.J.E."/>
            <person name="Jensen C.S."/>
            <person name="Nielsen X.C."/>
            <person name="Dargis R."/>
        </authorList>
    </citation>
    <scope>NUCLEOTIDE SEQUENCE</scope>
    <source>
        <strain evidence="2">K13014465</strain>
    </source>
</reference>
<reference evidence="2" key="2">
    <citation type="journal article" date="2022" name="Med Res Arch">
        <title>Genomic identification of streptococcal strains and relation to clinical characteristics. A substudy to The Partial Oral Treatment of Endocarditis (POET) Trial.</title>
        <authorList>
            <person name="Christensen J."/>
            <person name="Jensen C."/>
            <person name="Dargis R."/>
            <person name="Nielsen X."/>
            <person name="Pries- Heje M."/>
            <person name="Wiingaard C."/>
            <person name="Ihlemann N."/>
            <person name="Gill S."/>
            <person name="Bruun N."/>
            <person name="Elming H."/>
            <person name="Povlsen J."/>
            <person name="Madsen T."/>
            <person name="Jensen K."/>
            <person name="Fuursted K."/>
            <person name="Ostergaard L."/>
            <person name="Christiansen U."/>
            <person name="Rosenvinge F."/>
            <person name="Helweg-Larsen J."/>
            <person name="Fosbol E."/>
            <person name="Kober L."/>
            <person name="Torp-Pedersen C."/>
            <person name="Tonder N."/>
            <person name="Moser C."/>
            <person name="Iversen K."/>
            <person name="Bundgaard H."/>
        </authorList>
    </citation>
    <scope>NUCLEOTIDE SEQUENCE</scope>
    <source>
        <strain evidence="2">K13014465</strain>
    </source>
</reference>
<dbReference type="Pfam" id="PF13268">
    <property type="entry name" value="DUF4059"/>
    <property type="match status" value="1"/>
</dbReference>
<dbReference type="Proteomes" id="UP000272635">
    <property type="component" value="Unassembled WGS sequence"/>
</dbReference>
<evidence type="ECO:0000256" key="1">
    <source>
        <dbReference type="SAM" id="Phobius"/>
    </source>
</evidence>
<evidence type="ECO:0000313" key="4">
    <source>
        <dbReference type="EMBL" id="RSJ76165.1"/>
    </source>
</evidence>
<dbReference type="Proteomes" id="UP000282617">
    <property type="component" value="Unassembled WGS sequence"/>
</dbReference>
<evidence type="ECO:0000313" key="3">
    <source>
        <dbReference type="EMBL" id="RSI43549.1"/>
    </source>
</evidence>
<proteinExistence type="predicted"/>
<dbReference type="InterPro" id="IPR025134">
    <property type="entry name" value="DUF4059"/>
</dbReference>
<dbReference type="Proteomes" id="UP000270868">
    <property type="component" value="Unassembled WGS sequence"/>
</dbReference>
<name>A0A0F2CL82_STRCR</name>
<dbReference type="EMBL" id="RJPU01000005">
    <property type="protein sequence ID" value="RSJ94733.1"/>
    <property type="molecule type" value="Genomic_DNA"/>
</dbReference>
<comment type="caution">
    <text evidence="3">The sequence shown here is derived from an EMBL/GenBank/DDBJ whole genome shotgun (WGS) entry which is preliminary data.</text>
</comment>
<evidence type="ECO:0000313" key="2">
    <source>
        <dbReference type="EMBL" id="MCY7222036.1"/>
    </source>
</evidence>
<dbReference type="Proteomes" id="UP000278843">
    <property type="component" value="Unassembled WGS sequence"/>
</dbReference>
<dbReference type="RefSeq" id="WP_045500825.1">
    <property type="nucleotide sequence ID" value="NZ_JAHZQO010000008.1"/>
</dbReference>
<dbReference type="EMBL" id="RJPT01000009">
    <property type="protein sequence ID" value="RSJ81237.1"/>
    <property type="molecule type" value="Genomic_DNA"/>
</dbReference>
<dbReference type="EMBL" id="RJPM01000004">
    <property type="protein sequence ID" value="RSJ76165.1"/>
    <property type="molecule type" value="Genomic_DNA"/>
</dbReference>
<feature type="transmembrane region" description="Helical" evidence="1">
    <location>
        <begin position="50"/>
        <end position="72"/>
    </location>
</feature>
<evidence type="ECO:0000313" key="7">
    <source>
        <dbReference type="EMBL" id="RSJ94733.1"/>
    </source>
</evidence>
<gene>
    <name evidence="7" type="ORF">D8790_07375</name>
    <name evidence="5" type="ORF">D8791_07830</name>
    <name evidence="6" type="ORF">D8792_00305</name>
    <name evidence="4" type="ORF">D8798_06390</name>
    <name evidence="3" type="ORF">D8872_05705</name>
    <name evidence="2" type="ORF">MK546_08060</name>
</gene>
<evidence type="ECO:0000313" key="10">
    <source>
        <dbReference type="Proteomes" id="UP000272635"/>
    </source>
</evidence>
<keyword evidence="1" id="KW-0812">Transmembrane</keyword>
<evidence type="ECO:0000313" key="9">
    <source>
        <dbReference type="Proteomes" id="UP000272213"/>
    </source>
</evidence>
<dbReference type="EMBL" id="RJNA01000007">
    <property type="protein sequence ID" value="RSI43549.1"/>
    <property type="molecule type" value="Genomic_DNA"/>
</dbReference>
<evidence type="ECO:0000313" key="12">
    <source>
        <dbReference type="Proteomes" id="UP000282617"/>
    </source>
</evidence>
<dbReference type="AlphaFoldDB" id="A0A0F2CL82"/>
<accession>A0A0F2CL82</accession>
<reference evidence="8 9" key="1">
    <citation type="submission" date="2018-11" db="EMBL/GenBank/DDBJ databases">
        <title>Species Designations Belie Phenotypic and Genotypic Heterogeneity in Oral Streptococci.</title>
        <authorList>
            <person name="Velsko I."/>
        </authorList>
    </citation>
    <scope>NUCLEOTIDE SEQUENCE [LARGE SCALE GENOMIC DNA]</scope>
    <source>
        <strain evidence="6 8">A52</strain>
        <strain evidence="4 9">BCA6</strain>
        <strain evidence="7 11">BCC13</strain>
        <strain evidence="5 10">BCC41</strain>
        <strain evidence="3 12">BCC51</strain>
    </source>
</reference>